<dbReference type="AlphaFoldDB" id="S2DP74"/>
<protein>
    <recommendedName>
        <fullName evidence="3">Alkaline phosphatase family protein</fullName>
    </recommendedName>
</protein>
<dbReference type="PANTHER" id="PTHR10151">
    <property type="entry name" value="ECTONUCLEOTIDE PYROPHOSPHATASE/PHOSPHODIESTERASE"/>
    <property type="match status" value="1"/>
</dbReference>
<dbReference type="STRING" id="1189612.A33Q_4656"/>
<comment type="caution">
    <text evidence="1">The sequence shown here is derived from an EMBL/GenBank/DDBJ whole genome shotgun (WGS) entry which is preliminary data.</text>
</comment>
<accession>S2DP74</accession>
<sequence>MKKIQVLILILGSIGWSCTSNSEEKPELKTVVIIVDALRFDYVNEENTPNIYAMIKEGSFGLHHHSTFPTVTRVNSTSYATGSYPKTHGILGNSIFLPKVDPLKGLNTGDASVMMMADSVENGKLLSSLSIGEVLQSSGKGNYAVFSTGSTGQSFLLNHKIKGSGIINPDMILPENLHEKVINEIGEIPPRSKPNKERHHWVTDAFIKYALVDDLVDVATIWYSDPDGTAHGEGIGAPMTMESIRNVDEQIGRIISSIAELGMENRVNLIVSADHGFATHKGNPGIASHLVERGLKESKESDDIIVVGNAVYLNKESKENASDIIKSLVSEDWVGAVFVNSSLNLNDDLMENLFPLETFNWNHPQRAADFYVDVNWTEETNAFGYAGYSYNNGTAGHGSSSPFEMKTPFIAKGPSFLKGFENELPSGMVDIVPTVLHIHGVMDNSFNPDGRILNEILVGSTEKEENELTTETHVKTVALDWGEYELNVTYSTIGEWKYLDHTKTIRKRKE</sequence>
<dbReference type="RefSeq" id="WP_009035492.1">
    <property type="nucleotide sequence ID" value="NZ_ALWO02000054.1"/>
</dbReference>
<dbReference type="eggNOG" id="COG1524">
    <property type="taxonomic scope" value="Bacteria"/>
</dbReference>
<proteinExistence type="predicted"/>
<evidence type="ECO:0000313" key="1">
    <source>
        <dbReference type="EMBL" id="EOZ91588.1"/>
    </source>
</evidence>
<evidence type="ECO:0008006" key="3">
    <source>
        <dbReference type="Google" id="ProtNLM"/>
    </source>
</evidence>
<dbReference type="Proteomes" id="UP000006073">
    <property type="component" value="Unassembled WGS sequence"/>
</dbReference>
<dbReference type="InterPro" id="IPR017850">
    <property type="entry name" value="Alkaline_phosphatase_core_sf"/>
</dbReference>
<keyword evidence="2" id="KW-1185">Reference proteome</keyword>
<dbReference type="GO" id="GO:0016787">
    <property type="term" value="F:hydrolase activity"/>
    <property type="evidence" value="ECO:0007669"/>
    <property type="project" value="UniProtKB-ARBA"/>
</dbReference>
<name>S2DP74_INDAL</name>
<dbReference type="OrthoDB" id="9779418at2"/>
<dbReference type="Gene3D" id="3.40.720.10">
    <property type="entry name" value="Alkaline Phosphatase, subunit A"/>
    <property type="match status" value="1"/>
</dbReference>
<dbReference type="InterPro" id="IPR002591">
    <property type="entry name" value="Phosphodiest/P_Trfase"/>
</dbReference>
<dbReference type="Pfam" id="PF01663">
    <property type="entry name" value="Phosphodiest"/>
    <property type="match status" value="1"/>
</dbReference>
<dbReference type="SUPFAM" id="SSF53649">
    <property type="entry name" value="Alkaline phosphatase-like"/>
    <property type="match status" value="1"/>
</dbReference>
<gene>
    <name evidence="1" type="ORF">A33Q_4656</name>
</gene>
<dbReference type="PANTHER" id="PTHR10151:SF120">
    <property type="entry name" value="BIS(5'-ADENOSYL)-TRIPHOSPHATASE"/>
    <property type="match status" value="1"/>
</dbReference>
<organism evidence="1 2">
    <name type="scientific">Indibacter alkaliphilus (strain CCUG 57479 / KCTC 22604 / LW1)</name>
    <dbReference type="NCBI Taxonomy" id="1189612"/>
    <lineage>
        <taxon>Bacteria</taxon>
        <taxon>Pseudomonadati</taxon>
        <taxon>Bacteroidota</taxon>
        <taxon>Cytophagia</taxon>
        <taxon>Cytophagales</taxon>
        <taxon>Cyclobacteriaceae</taxon>
    </lineage>
</organism>
<evidence type="ECO:0000313" key="2">
    <source>
        <dbReference type="Proteomes" id="UP000006073"/>
    </source>
</evidence>
<dbReference type="EMBL" id="ALWO02000054">
    <property type="protein sequence ID" value="EOZ91588.1"/>
    <property type="molecule type" value="Genomic_DNA"/>
</dbReference>
<reference evidence="1 2" key="1">
    <citation type="journal article" date="2013" name="Genome Announc.">
        <title>Draft Genome Sequence of Indibacter alkaliphilus Strain LW1T, Isolated from Lonar Lake, a Haloalkaline Lake in the Buldana District of Maharashtra, India.</title>
        <authorList>
            <person name="Singh A."/>
            <person name="Kumar Jangir P."/>
            <person name="Sharma R."/>
            <person name="Singh A."/>
            <person name="Kumar Pinnaka A."/>
            <person name="Shivaji S."/>
        </authorList>
    </citation>
    <scope>NUCLEOTIDE SEQUENCE [LARGE SCALE GENOMIC DNA]</scope>
    <source>
        <strain evidence="2">CCUG 57479 / KCTC 22604 / LW1</strain>
    </source>
</reference>